<keyword evidence="2" id="KW-1185">Reference proteome</keyword>
<dbReference type="Gene3D" id="3.40.50.720">
    <property type="entry name" value="NAD(P)-binding Rossmann-like Domain"/>
    <property type="match status" value="1"/>
</dbReference>
<dbReference type="Proteomes" id="UP000007305">
    <property type="component" value="Chromosome 7"/>
</dbReference>
<dbReference type="Gramene" id="Zm00001eb316950_T004">
    <property type="protein sequence ID" value="Zm00001eb316950_P004"/>
    <property type="gene ID" value="Zm00001eb316950"/>
</dbReference>
<sequence length="92" mass="10060">MNASWLQRLVTSTLRGAPLPSYPNNAHLKELEKAPENLYLFKADEPDHDTLTAAVEGCEGIFHLATPAVPEDKIVDPESEVLETAVKGTLMC</sequence>
<evidence type="ECO:0000313" key="2">
    <source>
        <dbReference type="Proteomes" id="UP000007305"/>
    </source>
</evidence>
<evidence type="ECO:0000313" key="1">
    <source>
        <dbReference type="EnsemblPlants" id="Zm00001eb316950_P003"/>
    </source>
</evidence>
<organism evidence="1 2">
    <name type="scientific">Zea mays</name>
    <name type="common">Maize</name>
    <dbReference type="NCBI Taxonomy" id="4577"/>
    <lineage>
        <taxon>Eukaryota</taxon>
        <taxon>Viridiplantae</taxon>
        <taxon>Streptophyta</taxon>
        <taxon>Embryophyta</taxon>
        <taxon>Tracheophyta</taxon>
        <taxon>Spermatophyta</taxon>
        <taxon>Magnoliopsida</taxon>
        <taxon>Liliopsida</taxon>
        <taxon>Poales</taxon>
        <taxon>Poaceae</taxon>
        <taxon>PACMAD clade</taxon>
        <taxon>Panicoideae</taxon>
        <taxon>Andropogonodae</taxon>
        <taxon>Andropogoneae</taxon>
        <taxon>Tripsacinae</taxon>
        <taxon>Zea</taxon>
    </lineage>
</organism>
<reference evidence="1" key="3">
    <citation type="submission" date="2021-05" db="UniProtKB">
        <authorList>
            <consortium name="EnsemblPlants"/>
        </authorList>
    </citation>
    <scope>IDENTIFICATION</scope>
    <source>
        <strain evidence="1">cv. B73</strain>
    </source>
</reference>
<protein>
    <submittedName>
        <fullName evidence="1">Uncharacterized protein</fullName>
    </submittedName>
</protein>
<reference evidence="2" key="1">
    <citation type="submission" date="2015-12" db="EMBL/GenBank/DDBJ databases">
        <title>Update maize B73 reference genome by single molecule sequencing technologies.</title>
        <authorList>
            <consortium name="Maize Genome Sequencing Project"/>
            <person name="Ware D."/>
        </authorList>
    </citation>
    <scope>NUCLEOTIDE SEQUENCE [LARGE SCALE GENOMIC DNA]</scope>
    <source>
        <strain evidence="2">cv. B73</strain>
    </source>
</reference>
<dbReference type="EnsemblPlants" id="Zm00001eb316950_T003">
    <property type="protein sequence ID" value="Zm00001eb316950_P003"/>
    <property type="gene ID" value="Zm00001eb316950"/>
</dbReference>
<name>A0A804QC52_MAIZE</name>
<reference evidence="1" key="2">
    <citation type="submission" date="2019-07" db="EMBL/GenBank/DDBJ databases">
        <authorList>
            <person name="Seetharam A."/>
            <person name="Woodhouse M."/>
            <person name="Cannon E."/>
        </authorList>
    </citation>
    <scope>NUCLEOTIDE SEQUENCE [LARGE SCALE GENOMIC DNA]</scope>
    <source>
        <strain evidence="1">cv. B73</strain>
    </source>
</reference>
<proteinExistence type="predicted"/>
<dbReference type="AlphaFoldDB" id="A0A804QC52"/>
<accession>A0A804QC52</accession>
<dbReference type="SUPFAM" id="SSF51735">
    <property type="entry name" value="NAD(P)-binding Rossmann-fold domains"/>
    <property type="match status" value="1"/>
</dbReference>
<dbReference type="EnsemblPlants" id="Zm00001eb316950_T004">
    <property type="protein sequence ID" value="Zm00001eb316950_P004"/>
    <property type="gene ID" value="Zm00001eb316950"/>
</dbReference>
<dbReference type="InterPro" id="IPR036291">
    <property type="entry name" value="NAD(P)-bd_dom_sf"/>
</dbReference>
<dbReference type="Gramene" id="Zm00001eb316950_T003">
    <property type="protein sequence ID" value="Zm00001eb316950_P003"/>
    <property type="gene ID" value="Zm00001eb316950"/>
</dbReference>